<comment type="similarity">
    <text evidence="3">Belongs to the MDM1 family.</text>
</comment>
<sequence length="608" mass="69063">MIGSFWNLCRATCPAMPVDKQLHSEYRSTYRWHEYTGPRQEVVRKPPIQNGVHVDIPVEKSMTAREDDFHTDFGLKQEPVMPRRKKYPDLAYRHHEFLRSDIGIGMANGGVDSRARSEERFGSNWRPSRRSRSEGPRRIESENVVDERRRDSESDVENMGRENGLLRKAISKISTEYRRQFAWPPGNASDEVDGTPRKSQSMGALKANANAMVHKKRTDIENKDASELEPLVDDRSNQEKTRDLNNLDNDASWYREVVELRKKAGEYKHRGWGSELAHDRLADIYNKQVELWDQVSRRSSLSALSLASHMTKSYTKEDKEEDNNRKSSPTKAYRNAENNARVIRDIIRHHLERTTGGSELDGLILSPTREKLEPTIPRKDDDSRGSQKNSPKKSSPFKTSTNKRGSQKSQKEVRSQSVGPTTTETNKDKQSPKRQSRSSVKEGRKSTSNTPSNKRPRPSSLNTTVSSRSKSVVTKNEDDRLTKSNKIQKSLDSSKRNRKGGHEASEEMKKNLENEQPNSIEYEPVIKSPPEPTRVKSPEQIIMRSPDPVNWTVPLDTGKIFTVTQNVRDGDPSSRPQSEVKVWTPPDVPPPVAQSAPPTLAQGQASLS</sequence>
<evidence type="ECO:0000313" key="12">
    <source>
        <dbReference type="Proteomes" id="UP001566132"/>
    </source>
</evidence>
<comment type="function">
    <text evidence="9">Microtubule-binding protein that negatively regulates centriole duplication. Binds to and stabilizes microtubules.</text>
</comment>
<evidence type="ECO:0000256" key="1">
    <source>
        <dbReference type="ARBA" id="ARBA00004114"/>
    </source>
</evidence>
<reference evidence="11 12" key="1">
    <citation type="submission" date="2024-05" db="EMBL/GenBank/DDBJ databases">
        <title>Genetic variation in Jamaican populations of the coffee berry borer (Hypothenemus hampei).</title>
        <authorList>
            <person name="Errbii M."/>
            <person name="Myrie A."/>
        </authorList>
    </citation>
    <scope>NUCLEOTIDE SEQUENCE [LARGE SCALE GENOMIC DNA]</scope>
    <source>
        <strain evidence="11">JA-Hopewell-2020-01-JO</strain>
        <tissue evidence="11">Whole body</tissue>
    </source>
</reference>
<evidence type="ECO:0000256" key="3">
    <source>
        <dbReference type="ARBA" id="ARBA00010494"/>
    </source>
</evidence>
<dbReference type="AlphaFoldDB" id="A0ABD1EFG6"/>
<name>A0ABD1EFG6_HYPHA</name>
<evidence type="ECO:0000256" key="5">
    <source>
        <dbReference type="ARBA" id="ARBA00022490"/>
    </source>
</evidence>
<evidence type="ECO:0000313" key="11">
    <source>
        <dbReference type="EMBL" id="KAL1493389.1"/>
    </source>
</evidence>
<feature type="region of interest" description="Disordered" evidence="10">
    <location>
        <begin position="358"/>
        <end position="608"/>
    </location>
</feature>
<evidence type="ECO:0000256" key="7">
    <source>
        <dbReference type="ARBA" id="ARBA00023212"/>
    </source>
</evidence>
<dbReference type="InterPro" id="IPR029136">
    <property type="entry name" value="MDM1"/>
</dbReference>
<dbReference type="GO" id="GO:0005634">
    <property type="term" value="C:nucleus"/>
    <property type="evidence" value="ECO:0007669"/>
    <property type="project" value="UniProtKB-SubCell"/>
</dbReference>
<feature type="region of interest" description="Disordered" evidence="10">
    <location>
        <begin position="110"/>
        <end position="159"/>
    </location>
</feature>
<feature type="compositionally biased region" description="Low complexity" evidence="10">
    <location>
        <begin position="463"/>
        <end position="474"/>
    </location>
</feature>
<dbReference type="PANTHER" id="PTHR32078">
    <property type="entry name" value="NUCLEAR PROTEIN MDM1"/>
    <property type="match status" value="1"/>
</dbReference>
<proteinExistence type="inferred from homology"/>
<feature type="compositionally biased region" description="Low complexity" evidence="10">
    <location>
        <begin position="386"/>
        <end position="403"/>
    </location>
</feature>
<dbReference type="Proteomes" id="UP001566132">
    <property type="component" value="Unassembled WGS sequence"/>
</dbReference>
<dbReference type="EMBL" id="JBDJPC010000008">
    <property type="protein sequence ID" value="KAL1493389.1"/>
    <property type="molecule type" value="Genomic_DNA"/>
</dbReference>
<gene>
    <name evidence="11" type="ORF">ABEB36_011452</name>
</gene>
<evidence type="ECO:0000256" key="2">
    <source>
        <dbReference type="ARBA" id="ARBA00004123"/>
    </source>
</evidence>
<feature type="compositionally biased region" description="Basic and acidic residues" evidence="10">
    <location>
        <begin position="368"/>
        <end position="385"/>
    </location>
</feature>
<evidence type="ECO:0000256" key="10">
    <source>
        <dbReference type="SAM" id="MobiDB-lite"/>
    </source>
</evidence>
<comment type="caution">
    <text evidence="11">The sequence shown here is derived from an EMBL/GenBank/DDBJ whole genome shotgun (WGS) entry which is preliminary data.</text>
</comment>
<evidence type="ECO:0000256" key="9">
    <source>
        <dbReference type="ARBA" id="ARBA00045771"/>
    </source>
</evidence>
<feature type="region of interest" description="Disordered" evidence="10">
    <location>
        <begin position="310"/>
        <end position="337"/>
    </location>
</feature>
<feature type="compositionally biased region" description="Basic and acidic residues" evidence="10">
    <location>
        <begin position="314"/>
        <end position="325"/>
    </location>
</feature>
<feature type="compositionally biased region" description="Basic and acidic residues" evidence="10">
    <location>
        <begin position="131"/>
        <end position="153"/>
    </location>
</feature>
<evidence type="ECO:0000256" key="8">
    <source>
        <dbReference type="ARBA" id="ARBA00023242"/>
    </source>
</evidence>
<comment type="subcellular location">
    <subcellularLocation>
        <location evidence="1">Cytoplasm</location>
        <location evidence="1">Cytoskeleton</location>
        <location evidence="1">Microtubule organizing center</location>
        <location evidence="1">Centrosome</location>
        <location evidence="1">Centriole</location>
    </subcellularLocation>
    <subcellularLocation>
        <location evidence="2">Nucleus</location>
    </subcellularLocation>
</comment>
<organism evidence="11 12">
    <name type="scientific">Hypothenemus hampei</name>
    <name type="common">Coffee berry borer</name>
    <dbReference type="NCBI Taxonomy" id="57062"/>
    <lineage>
        <taxon>Eukaryota</taxon>
        <taxon>Metazoa</taxon>
        <taxon>Ecdysozoa</taxon>
        <taxon>Arthropoda</taxon>
        <taxon>Hexapoda</taxon>
        <taxon>Insecta</taxon>
        <taxon>Pterygota</taxon>
        <taxon>Neoptera</taxon>
        <taxon>Endopterygota</taxon>
        <taxon>Coleoptera</taxon>
        <taxon>Polyphaga</taxon>
        <taxon>Cucujiformia</taxon>
        <taxon>Curculionidae</taxon>
        <taxon>Scolytinae</taxon>
        <taxon>Hypothenemus</taxon>
    </lineage>
</organism>
<keyword evidence="12" id="KW-1185">Reference proteome</keyword>
<dbReference type="Pfam" id="PF15501">
    <property type="entry name" value="MDM1"/>
    <property type="match status" value="1"/>
</dbReference>
<evidence type="ECO:0000256" key="4">
    <source>
        <dbReference type="ARBA" id="ARBA00013508"/>
    </source>
</evidence>
<dbReference type="GO" id="GO:0005814">
    <property type="term" value="C:centriole"/>
    <property type="evidence" value="ECO:0007669"/>
    <property type="project" value="UniProtKB-SubCell"/>
</dbReference>
<dbReference type="GO" id="GO:0005874">
    <property type="term" value="C:microtubule"/>
    <property type="evidence" value="ECO:0007669"/>
    <property type="project" value="UniProtKB-KW"/>
</dbReference>
<keyword evidence="5" id="KW-0963">Cytoplasm</keyword>
<feature type="compositionally biased region" description="Polar residues" evidence="10">
    <location>
        <begin position="415"/>
        <end position="424"/>
    </location>
</feature>
<feature type="compositionally biased region" description="Basic and acidic residues" evidence="10">
    <location>
        <begin position="492"/>
        <end position="513"/>
    </location>
</feature>
<accession>A0ABD1EFG6</accession>
<evidence type="ECO:0000256" key="6">
    <source>
        <dbReference type="ARBA" id="ARBA00022701"/>
    </source>
</evidence>
<keyword evidence="7" id="KW-0206">Cytoskeleton</keyword>
<keyword evidence="6" id="KW-0493">Microtubule</keyword>
<protein>
    <recommendedName>
        <fullName evidence="4">Nuclear protein MDM1</fullName>
    </recommendedName>
</protein>
<dbReference type="PANTHER" id="PTHR32078:SF1">
    <property type="entry name" value="NUCLEAR PROTEIN MDM1"/>
    <property type="match status" value="1"/>
</dbReference>
<keyword evidence="8" id="KW-0539">Nucleus</keyword>